<dbReference type="InterPro" id="IPR023155">
    <property type="entry name" value="Cyt_c-552/4"/>
</dbReference>
<dbReference type="InterPro" id="IPR011989">
    <property type="entry name" value="ARM-like"/>
</dbReference>
<organism evidence="4 5">
    <name type="scientific">Desulfosarcina ovata subsp. ovata</name>
    <dbReference type="NCBI Taxonomy" id="2752305"/>
    <lineage>
        <taxon>Bacteria</taxon>
        <taxon>Pseudomonadati</taxon>
        <taxon>Thermodesulfobacteriota</taxon>
        <taxon>Desulfobacteria</taxon>
        <taxon>Desulfobacterales</taxon>
        <taxon>Desulfosarcinaceae</taxon>
        <taxon>Desulfosarcina</taxon>
    </lineage>
</organism>
<dbReference type="PANTHER" id="PTHR35038">
    <property type="entry name" value="DISSIMILATORY SULFITE REDUCTASE SIRA"/>
    <property type="match status" value="1"/>
</dbReference>
<dbReference type="PROSITE" id="PS50293">
    <property type="entry name" value="TPR_REGION"/>
    <property type="match status" value="1"/>
</dbReference>
<reference evidence="4 5" key="1">
    <citation type="submission" date="2019-11" db="EMBL/GenBank/DDBJ databases">
        <title>Comparative genomics of hydrocarbon-degrading Desulfosarcina strains.</title>
        <authorList>
            <person name="Watanabe M."/>
            <person name="Kojima H."/>
            <person name="Fukui M."/>
        </authorList>
    </citation>
    <scope>NUCLEOTIDE SEQUENCE [LARGE SCALE GENOMIC DNA]</scope>
    <source>
        <strain evidence="5">oXyS1</strain>
    </source>
</reference>
<evidence type="ECO:0000313" key="4">
    <source>
        <dbReference type="EMBL" id="BBO90724.1"/>
    </source>
</evidence>
<dbReference type="EMBL" id="AP021879">
    <property type="protein sequence ID" value="BBO90724.1"/>
    <property type="molecule type" value="Genomic_DNA"/>
</dbReference>
<dbReference type="SMART" id="SM00028">
    <property type="entry name" value="TPR"/>
    <property type="match status" value="4"/>
</dbReference>
<dbReference type="SUPFAM" id="SSF48371">
    <property type="entry name" value="ARM repeat"/>
    <property type="match status" value="1"/>
</dbReference>
<dbReference type="Proteomes" id="UP000422108">
    <property type="component" value="Chromosome"/>
</dbReference>
<dbReference type="InterPro" id="IPR016024">
    <property type="entry name" value="ARM-type_fold"/>
</dbReference>
<dbReference type="SUPFAM" id="SSF48452">
    <property type="entry name" value="TPR-like"/>
    <property type="match status" value="1"/>
</dbReference>
<dbReference type="PANTHER" id="PTHR35038:SF8">
    <property type="entry name" value="C-TYPE POLYHEME CYTOCHROME OMCC"/>
    <property type="match status" value="1"/>
</dbReference>
<dbReference type="PROSITE" id="PS50005">
    <property type="entry name" value="TPR"/>
    <property type="match status" value="2"/>
</dbReference>
<dbReference type="AlphaFoldDB" id="A0A5K8AFN2"/>
<evidence type="ECO:0000313" key="5">
    <source>
        <dbReference type="Proteomes" id="UP000422108"/>
    </source>
</evidence>
<keyword evidence="5" id="KW-1185">Reference proteome</keyword>
<dbReference type="Gene3D" id="1.10.1130.10">
    <property type="entry name" value="Flavocytochrome C3, Chain A"/>
    <property type="match status" value="1"/>
</dbReference>
<dbReference type="SUPFAM" id="SSF48695">
    <property type="entry name" value="Multiheme cytochromes"/>
    <property type="match status" value="1"/>
</dbReference>
<protein>
    <recommendedName>
        <fullName evidence="3">Cytochrome c-552/4 domain-containing protein</fullName>
    </recommendedName>
</protein>
<dbReference type="InterPro" id="IPR051829">
    <property type="entry name" value="Multiheme_Cytochr_ET"/>
</dbReference>
<dbReference type="PROSITE" id="PS51257">
    <property type="entry name" value="PROKAR_LIPOPROTEIN"/>
    <property type="match status" value="1"/>
</dbReference>
<keyword evidence="2" id="KW-0802">TPR repeat</keyword>
<dbReference type="InterPro" id="IPR019734">
    <property type="entry name" value="TPR_rpt"/>
</dbReference>
<feature type="domain" description="Cytochrome c-552/4" evidence="3">
    <location>
        <begin position="166"/>
        <end position="205"/>
    </location>
</feature>
<keyword evidence="1" id="KW-0732">Signal</keyword>
<dbReference type="Pfam" id="PF13646">
    <property type="entry name" value="HEAT_2"/>
    <property type="match status" value="1"/>
</dbReference>
<feature type="repeat" description="TPR" evidence="2">
    <location>
        <begin position="632"/>
        <end position="665"/>
    </location>
</feature>
<dbReference type="Gene3D" id="1.25.40.10">
    <property type="entry name" value="Tetratricopeptide repeat domain"/>
    <property type="match status" value="1"/>
</dbReference>
<evidence type="ECO:0000256" key="1">
    <source>
        <dbReference type="ARBA" id="ARBA00022729"/>
    </source>
</evidence>
<dbReference type="RefSeq" id="WP_155311745.1">
    <property type="nucleotide sequence ID" value="NZ_AP021879.1"/>
</dbReference>
<dbReference type="Pfam" id="PF13181">
    <property type="entry name" value="TPR_8"/>
    <property type="match status" value="1"/>
</dbReference>
<accession>A0A5K8AFN2</accession>
<evidence type="ECO:0000259" key="3">
    <source>
        <dbReference type="Pfam" id="PF13435"/>
    </source>
</evidence>
<dbReference type="Gene3D" id="1.25.10.10">
    <property type="entry name" value="Leucine-rich Repeat Variant"/>
    <property type="match status" value="1"/>
</dbReference>
<evidence type="ECO:0000256" key="2">
    <source>
        <dbReference type="PROSITE-ProRule" id="PRU00339"/>
    </source>
</evidence>
<sequence>MLFMNVRIATVFLLLSIIGSISCLAEEKLLKYAGSRTCVRCHEHFYELWKTSHHGLAMQPYTEAFSETLAPQANEIEISGSKYIFDLPKGQLFECHDGMRKTYPASYVLGGKYVYYFLTKLDRGQLQTLPVGYDVNKRQWFDVAGSGIGHLPEGDAISWKDPFYTFNTSCYGCHVSQLELNYTPEKSTYQTSWTEPGINCETCHGPAKKHNQVCDVPSVEQLPRDLKIIRGGRNGSSVFSADQQNSSCGSCHAKMIPLSSSFPPGKQFFDFYDLVTLEHPDFYPDGRDLGENYTYTSWMMSPCVANSDLDCLHCHTSSGRYRFSSEDKANHDCLPCHRKKVNNPTPHTHHKASQQGGPHCTSCHMPKTTFARMHRSDHSMRPPTPAAGILYGSPIACLSCHAKKNAQWADKQVSAWSANDFQVPYLDQAKLVKAARNQDWSHLDGMLEYISRPGREVVVANSLIRLLHGCRDDRKWNVLLAVMQNDPSPLLRASAAAALGEYLTQDVISALAEATNDAFRLVRIRAAASLAPVPESAFTDEKKRCVQKATGELISALLARSDDYSSHYSLGNLYMDRGEYRKAIVSFQEAQRLRPDYLPPFVNAALAYNALGKYKEAEKSLHLASVIAPESSAVYLNLGLLYGEQRRFEAAEAAFRQALSLDINLASAAYNLGVLLEDKNPLEALSWLRKAVSIAPDILRYRYTLAYVEEQIGNVQP</sequence>
<name>A0A5K8AFN2_9BACT</name>
<feature type="repeat" description="TPR" evidence="2">
    <location>
        <begin position="564"/>
        <end position="597"/>
    </location>
</feature>
<dbReference type="InterPro" id="IPR011990">
    <property type="entry name" value="TPR-like_helical_dom_sf"/>
</dbReference>
<proteinExistence type="predicted"/>
<gene>
    <name evidence="4" type="ORF">DSCOOX_39040</name>
</gene>
<dbReference type="Pfam" id="PF00515">
    <property type="entry name" value="TPR_1"/>
    <property type="match status" value="1"/>
</dbReference>
<dbReference type="Pfam" id="PF13435">
    <property type="entry name" value="Cytochrome_C554"/>
    <property type="match status" value="1"/>
</dbReference>
<dbReference type="InterPro" id="IPR036280">
    <property type="entry name" value="Multihaem_cyt_sf"/>
</dbReference>